<organism evidence="1">
    <name type="scientific">Streptomyces sp. Y1</name>
    <dbReference type="NCBI Taxonomy" id="3238634"/>
    <lineage>
        <taxon>Bacteria</taxon>
        <taxon>Bacillati</taxon>
        <taxon>Actinomycetota</taxon>
        <taxon>Actinomycetes</taxon>
        <taxon>Kitasatosporales</taxon>
        <taxon>Streptomycetaceae</taxon>
        <taxon>Streptomyces</taxon>
    </lineage>
</organism>
<name>A0AB39TKN9_9ACTN</name>
<proteinExistence type="predicted"/>
<dbReference type="RefSeq" id="WP_157882114.1">
    <property type="nucleotide sequence ID" value="NZ_CP163445.1"/>
</dbReference>
<reference evidence="1" key="1">
    <citation type="submission" date="2024-07" db="EMBL/GenBank/DDBJ databases">
        <authorList>
            <person name="Yu S.T."/>
        </authorList>
    </citation>
    <scope>NUCLEOTIDE SEQUENCE</scope>
    <source>
        <strain evidence="1">Y1</strain>
    </source>
</reference>
<protein>
    <submittedName>
        <fullName evidence="1">Uncharacterized protein</fullName>
    </submittedName>
</protein>
<gene>
    <name evidence="1" type="ORF">AB2U05_15830</name>
</gene>
<evidence type="ECO:0000313" key="1">
    <source>
        <dbReference type="EMBL" id="XDQ79825.1"/>
    </source>
</evidence>
<dbReference type="AlphaFoldDB" id="A0AB39TKN9"/>
<accession>A0AB39TKN9</accession>
<sequence length="51" mass="5618">MPTPTDPVETPARDTSRDPVLLGDILFHTLADLARRAPAPLLPPQRTRPHP</sequence>
<dbReference type="EMBL" id="CP163445">
    <property type="protein sequence ID" value="XDQ79825.1"/>
    <property type="molecule type" value="Genomic_DNA"/>
</dbReference>